<keyword evidence="2" id="KW-1185">Reference proteome</keyword>
<proteinExistence type="predicted"/>
<dbReference type="Proteomes" id="UP001055811">
    <property type="component" value="Linkage Group LG05"/>
</dbReference>
<comment type="caution">
    <text evidence="1">The sequence shown here is derived from an EMBL/GenBank/DDBJ whole genome shotgun (WGS) entry which is preliminary data.</text>
</comment>
<dbReference type="EMBL" id="CM042013">
    <property type="protein sequence ID" value="KAI3740118.1"/>
    <property type="molecule type" value="Genomic_DNA"/>
</dbReference>
<protein>
    <submittedName>
        <fullName evidence="1">Uncharacterized protein</fullName>
    </submittedName>
</protein>
<reference evidence="2" key="1">
    <citation type="journal article" date="2022" name="Mol. Ecol. Resour.">
        <title>The genomes of chicory, endive, great burdock and yacon provide insights into Asteraceae palaeo-polyploidization history and plant inulin production.</title>
        <authorList>
            <person name="Fan W."/>
            <person name="Wang S."/>
            <person name="Wang H."/>
            <person name="Wang A."/>
            <person name="Jiang F."/>
            <person name="Liu H."/>
            <person name="Zhao H."/>
            <person name="Xu D."/>
            <person name="Zhang Y."/>
        </authorList>
    </citation>
    <scope>NUCLEOTIDE SEQUENCE [LARGE SCALE GENOMIC DNA]</scope>
    <source>
        <strain evidence="2">cv. Punajuju</strain>
    </source>
</reference>
<accession>A0ACB9D139</accession>
<gene>
    <name evidence="1" type="ORF">L2E82_30537</name>
</gene>
<evidence type="ECO:0000313" key="2">
    <source>
        <dbReference type="Proteomes" id="UP001055811"/>
    </source>
</evidence>
<name>A0ACB9D139_CICIN</name>
<evidence type="ECO:0000313" key="1">
    <source>
        <dbReference type="EMBL" id="KAI3740118.1"/>
    </source>
</evidence>
<sequence>MISDDHETDCKKKRNNEFVVAVVAGNKPLLPLQRLAAASSGYPGGRLLQPLAFNLLFSLLCIGLKHHQVSQGSYMLCLMVGTLIAANSTLVSGLRVFLERTRRDRSELVS</sequence>
<reference evidence="1 2" key="2">
    <citation type="journal article" date="2022" name="Mol. Ecol. Resour.">
        <title>The genomes of chicory, endive, great burdock and yacon provide insights into Asteraceae paleo-polyploidization history and plant inulin production.</title>
        <authorList>
            <person name="Fan W."/>
            <person name="Wang S."/>
            <person name="Wang H."/>
            <person name="Wang A."/>
            <person name="Jiang F."/>
            <person name="Liu H."/>
            <person name="Zhao H."/>
            <person name="Xu D."/>
            <person name="Zhang Y."/>
        </authorList>
    </citation>
    <scope>NUCLEOTIDE SEQUENCE [LARGE SCALE GENOMIC DNA]</scope>
    <source>
        <strain evidence="2">cv. Punajuju</strain>
        <tissue evidence="1">Leaves</tissue>
    </source>
</reference>
<organism evidence="1 2">
    <name type="scientific">Cichorium intybus</name>
    <name type="common">Chicory</name>
    <dbReference type="NCBI Taxonomy" id="13427"/>
    <lineage>
        <taxon>Eukaryota</taxon>
        <taxon>Viridiplantae</taxon>
        <taxon>Streptophyta</taxon>
        <taxon>Embryophyta</taxon>
        <taxon>Tracheophyta</taxon>
        <taxon>Spermatophyta</taxon>
        <taxon>Magnoliopsida</taxon>
        <taxon>eudicotyledons</taxon>
        <taxon>Gunneridae</taxon>
        <taxon>Pentapetalae</taxon>
        <taxon>asterids</taxon>
        <taxon>campanulids</taxon>
        <taxon>Asterales</taxon>
        <taxon>Asteraceae</taxon>
        <taxon>Cichorioideae</taxon>
        <taxon>Cichorieae</taxon>
        <taxon>Cichoriinae</taxon>
        <taxon>Cichorium</taxon>
    </lineage>
</organism>